<organism evidence="1 2">
    <name type="scientific">Paraglomus occultum</name>
    <dbReference type="NCBI Taxonomy" id="144539"/>
    <lineage>
        <taxon>Eukaryota</taxon>
        <taxon>Fungi</taxon>
        <taxon>Fungi incertae sedis</taxon>
        <taxon>Mucoromycota</taxon>
        <taxon>Glomeromycotina</taxon>
        <taxon>Glomeromycetes</taxon>
        <taxon>Paraglomerales</taxon>
        <taxon>Paraglomeraceae</taxon>
        <taxon>Paraglomus</taxon>
    </lineage>
</organism>
<reference evidence="1" key="1">
    <citation type="submission" date="2021-06" db="EMBL/GenBank/DDBJ databases">
        <authorList>
            <person name="Kallberg Y."/>
            <person name="Tangrot J."/>
            <person name="Rosling A."/>
        </authorList>
    </citation>
    <scope>NUCLEOTIDE SEQUENCE</scope>
    <source>
        <strain evidence="1">IA702</strain>
    </source>
</reference>
<evidence type="ECO:0000313" key="2">
    <source>
        <dbReference type="Proteomes" id="UP000789572"/>
    </source>
</evidence>
<proteinExistence type="predicted"/>
<evidence type="ECO:0000313" key="1">
    <source>
        <dbReference type="EMBL" id="CAG8478472.1"/>
    </source>
</evidence>
<dbReference type="AlphaFoldDB" id="A0A9N8WB87"/>
<sequence>MSSLESKRRLFHFKKQDIEALRVGFVLACKALTRTPDAHKMSWVLVNAGADTDTTEIKTDSLMMDSAASRSLTAG</sequence>
<comment type="caution">
    <text evidence="1">The sequence shown here is derived from an EMBL/GenBank/DDBJ whole genome shotgun (WGS) entry which is preliminary data.</text>
</comment>
<dbReference type="Proteomes" id="UP000789572">
    <property type="component" value="Unassembled WGS sequence"/>
</dbReference>
<gene>
    <name evidence="1" type="ORF">POCULU_LOCUS1412</name>
</gene>
<keyword evidence="2" id="KW-1185">Reference proteome</keyword>
<dbReference type="EMBL" id="CAJVPJ010000105">
    <property type="protein sequence ID" value="CAG8478472.1"/>
    <property type="molecule type" value="Genomic_DNA"/>
</dbReference>
<accession>A0A9N8WB87</accession>
<name>A0A9N8WB87_9GLOM</name>
<protein>
    <submittedName>
        <fullName evidence="1">9170_t:CDS:1</fullName>
    </submittedName>
</protein>